<evidence type="ECO:0000256" key="4">
    <source>
        <dbReference type="ARBA" id="ARBA00022898"/>
    </source>
</evidence>
<evidence type="ECO:0000256" key="5">
    <source>
        <dbReference type="ARBA" id="ARBA00023239"/>
    </source>
</evidence>
<evidence type="ECO:0000256" key="2">
    <source>
        <dbReference type="ARBA" id="ARBA00008872"/>
    </source>
</evidence>
<dbReference type="PANTHER" id="PTHR11482">
    <property type="entry name" value="ARGININE/DIAMINOPIMELATE/ORNITHINE DECARBOXYLASE"/>
    <property type="match status" value="1"/>
</dbReference>
<evidence type="ECO:0000313" key="11">
    <source>
        <dbReference type="EMBL" id="PWJ54046.1"/>
    </source>
</evidence>
<name>A0A316A802_9ACTN</name>
<comment type="catalytic activity">
    <reaction evidence="8">
        <text>L-ornithine + H(+) = putrescine + CO2</text>
        <dbReference type="Rhea" id="RHEA:22964"/>
        <dbReference type="ChEBI" id="CHEBI:15378"/>
        <dbReference type="ChEBI" id="CHEBI:16526"/>
        <dbReference type="ChEBI" id="CHEBI:46911"/>
        <dbReference type="ChEBI" id="CHEBI:326268"/>
        <dbReference type="EC" id="4.1.1.17"/>
    </reaction>
</comment>
<keyword evidence="4 9" id="KW-0663">Pyridoxal phosphate</keyword>
<dbReference type="GO" id="GO:0004586">
    <property type="term" value="F:ornithine decarboxylase activity"/>
    <property type="evidence" value="ECO:0007669"/>
    <property type="project" value="UniProtKB-EC"/>
</dbReference>
<evidence type="ECO:0000313" key="12">
    <source>
        <dbReference type="Proteomes" id="UP000245469"/>
    </source>
</evidence>
<dbReference type="PRINTS" id="PR01182">
    <property type="entry name" value="ORNDCRBXLASE"/>
</dbReference>
<dbReference type="InterPro" id="IPR009006">
    <property type="entry name" value="Ala_racemase/Decarboxylase_C"/>
</dbReference>
<evidence type="ECO:0000256" key="1">
    <source>
        <dbReference type="ARBA" id="ARBA00001933"/>
    </source>
</evidence>
<gene>
    <name evidence="11" type="ORF">BXY45_109128</name>
</gene>
<dbReference type="Pfam" id="PF02784">
    <property type="entry name" value="Orn_Arg_deC_N"/>
    <property type="match status" value="1"/>
</dbReference>
<keyword evidence="12" id="KW-1185">Reference proteome</keyword>
<dbReference type="InterPro" id="IPR002433">
    <property type="entry name" value="Orn_de-COase"/>
</dbReference>
<evidence type="ECO:0000256" key="8">
    <source>
        <dbReference type="ARBA" id="ARBA00049127"/>
    </source>
</evidence>
<comment type="similarity">
    <text evidence="2">Belongs to the Orn/Lys/Arg decarboxylase class-II family.</text>
</comment>
<dbReference type="PRINTS" id="PR01179">
    <property type="entry name" value="ODADCRBXLASE"/>
</dbReference>
<dbReference type="PROSITE" id="PS00878">
    <property type="entry name" value="ODR_DC_2_1"/>
    <property type="match status" value="1"/>
</dbReference>
<dbReference type="InterPro" id="IPR000183">
    <property type="entry name" value="Orn/DAP/Arg_de-COase"/>
</dbReference>
<dbReference type="InterPro" id="IPR022653">
    <property type="entry name" value="De-COase2_pyr-phos_BS"/>
</dbReference>
<organism evidence="11 12">
    <name type="scientific">Quadrisphaera granulorum</name>
    <dbReference type="NCBI Taxonomy" id="317664"/>
    <lineage>
        <taxon>Bacteria</taxon>
        <taxon>Bacillati</taxon>
        <taxon>Actinomycetota</taxon>
        <taxon>Actinomycetes</taxon>
        <taxon>Kineosporiales</taxon>
        <taxon>Kineosporiaceae</taxon>
        <taxon>Quadrisphaera</taxon>
    </lineage>
</organism>
<dbReference type="InterPro" id="IPR022657">
    <property type="entry name" value="De-COase2_CS"/>
</dbReference>
<comment type="caution">
    <text evidence="11">The sequence shown here is derived from an EMBL/GenBank/DDBJ whole genome shotgun (WGS) entry which is preliminary data.</text>
</comment>
<dbReference type="Proteomes" id="UP000245469">
    <property type="component" value="Unassembled WGS sequence"/>
</dbReference>
<dbReference type="SUPFAM" id="SSF51419">
    <property type="entry name" value="PLP-binding barrel"/>
    <property type="match status" value="1"/>
</dbReference>
<dbReference type="EC" id="4.1.1.17" evidence="7"/>
<evidence type="ECO:0000256" key="7">
    <source>
        <dbReference type="ARBA" id="ARBA00034138"/>
    </source>
</evidence>
<comment type="pathway">
    <text evidence="6">Amine and polyamine biosynthesis; putrescine biosynthesis via L-ornithine pathway; putrescine from L-ornithine: step 1/1.</text>
</comment>
<dbReference type="FunFam" id="3.20.20.10:FF:000008">
    <property type="entry name" value="Ornithine decarboxylase"/>
    <property type="match status" value="1"/>
</dbReference>
<feature type="domain" description="Orn/DAP/Arg decarboxylase 2 N-terminal" evidence="10">
    <location>
        <begin position="239"/>
        <end position="467"/>
    </location>
</feature>
<dbReference type="Gene3D" id="2.40.37.10">
    <property type="entry name" value="Lyase, Ornithine Decarboxylase, Chain A, domain 1"/>
    <property type="match status" value="1"/>
</dbReference>
<dbReference type="GO" id="GO:0033387">
    <property type="term" value="P:putrescine biosynthetic process from arginine, via ornithine"/>
    <property type="evidence" value="ECO:0007669"/>
    <property type="project" value="TreeGrafter"/>
</dbReference>
<dbReference type="EMBL" id="QGDQ01000009">
    <property type="protein sequence ID" value="PWJ54046.1"/>
    <property type="molecule type" value="Genomic_DNA"/>
</dbReference>
<keyword evidence="3" id="KW-0210">Decarboxylase</keyword>
<feature type="active site" description="Proton donor" evidence="9">
    <location>
        <position position="532"/>
    </location>
</feature>
<dbReference type="InterPro" id="IPR029066">
    <property type="entry name" value="PLP-binding_barrel"/>
</dbReference>
<dbReference type="RefSeq" id="WP_211319394.1">
    <property type="nucleotide sequence ID" value="NZ_QGDQ01000009.1"/>
</dbReference>
<feature type="modified residue" description="N6-(pyridoxal phosphate)lysine" evidence="9">
    <location>
        <position position="256"/>
    </location>
</feature>
<protein>
    <recommendedName>
        <fullName evidence="7">ornithine decarboxylase</fullName>
        <ecNumber evidence="7">4.1.1.17</ecNumber>
    </recommendedName>
</protein>
<proteinExistence type="inferred from homology"/>
<evidence type="ECO:0000256" key="3">
    <source>
        <dbReference type="ARBA" id="ARBA00022793"/>
    </source>
</evidence>
<dbReference type="GO" id="GO:0005737">
    <property type="term" value="C:cytoplasm"/>
    <property type="evidence" value="ECO:0007669"/>
    <property type="project" value="TreeGrafter"/>
</dbReference>
<dbReference type="SUPFAM" id="SSF50621">
    <property type="entry name" value="Alanine racemase C-terminal domain-like"/>
    <property type="match status" value="1"/>
</dbReference>
<accession>A0A316A802</accession>
<comment type="cofactor">
    <cofactor evidence="1 9">
        <name>pyridoxal 5'-phosphate</name>
        <dbReference type="ChEBI" id="CHEBI:597326"/>
    </cofactor>
</comment>
<dbReference type="Gene3D" id="3.20.20.10">
    <property type="entry name" value="Alanine racemase"/>
    <property type="match status" value="1"/>
</dbReference>
<evidence type="ECO:0000256" key="9">
    <source>
        <dbReference type="PIRSR" id="PIRSR600183-50"/>
    </source>
</evidence>
<dbReference type="InterPro" id="IPR022644">
    <property type="entry name" value="De-COase2_N"/>
</dbReference>
<dbReference type="PANTHER" id="PTHR11482:SF6">
    <property type="entry name" value="ORNITHINE DECARBOXYLASE 1-RELATED"/>
    <property type="match status" value="1"/>
</dbReference>
<dbReference type="PROSITE" id="PS00879">
    <property type="entry name" value="ODR_DC_2_2"/>
    <property type="match status" value="1"/>
</dbReference>
<sequence>MHQQVSATPPSTGIRLLRHLRPVAFWVRRYLPSEVAGTTLLLLAGTAVLGATGSPLRAALAASVAENLGFYSVAVGQVVLEQRRAGARGRALVLRSLRLAAAEYGPAEALDALARPTLIWLATLLVPQAVFALLVGKVIADAAFYSCAALAHRATVVLGWRQRVAGPVQAERSVPLASLAPPAPLEAEEDLDDDGGGGMRARRRRELADRWGAHGLQALVARHGSPLLVLDPAVAVASYRELGAQLPGVQLHYAVKALDHPDVLAALADAGARFDVASTAEAELLATLGVTGDRMLWTNPVATPAERAAAAAQGVRLFVVDNATELLKLRALPAGCRALVRLAHSDARAAVDLSGKFGADPATARRLVAMAIDHGVPVAGFSYHVGSQMNAVEPFLGALTTTLALVDEVESRHGIHLDVLDIGGGFPASYDSPATPLAHITRALRPVLAALDGRMTVIAEPGRAVVAEAGLAVTRVVSVAERPDGAWAYLDDGLYGSWSNVLTEHVRPLLLAAPELGGAPLVDSVTVAGPTCCGLDVIARAWPMPRLAVGDVVVSPTMGAYTSVTASSFNGRPPAAVVIVDSGRSAAAQRPSTKSIAVSRNCRDTGALKW</sequence>
<dbReference type="CDD" id="cd00622">
    <property type="entry name" value="PLPDE_III_ODC"/>
    <property type="match status" value="1"/>
</dbReference>
<reference evidence="11 12" key="1">
    <citation type="submission" date="2018-03" db="EMBL/GenBank/DDBJ databases">
        <title>Genomic Encyclopedia of Archaeal and Bacterial Type Strains, Phase II (KMG-II): from individual species to whole genera.</title>
        <authorList>
            <person name="Goeker M."/>
        </authorList>
    </citation>
    <scope>NUCLEOTIDE SEQUENCE [LARGE SCALE GENOMIC DNA]</scope>
    <source>
        <strain evidence="11 12">DSM 44889</strain>
    </source>
</reference>
<dbReference type="AlphaFoldDB" id="A0A316A802"/>
<evidence type="ECO:0000259" key="10">
    <source>
        <dbReference type="Pfam" id="PF02784"/>
    </source>
</evidence>
<keyword evidence="5" id="KW-0456">Lyase</keyword>
<evidence type="ECO:0000256" key="6">
    <source>
        <dbReference type="ARBA" id="ARBA00034115"/>
    </source>
</evidence>